<dbReference type="Pfam" id="PF13670">
    <property type="entry name" value="PepSY_2"/>
    <property type="match status" value="1"/>
</dbReference>
<protein>
    <recommendedName>
        <fullName evidence="3">PepSY domain-containing protein</fullName>
    </recommendedName>
</protein>
<dbReference type="AlphaFoldDB" id="A0A1N7A2V2"/>
<evidence type="ECO:0000256" key="2">
    <source>
        <dbReference type="SAM" id="SignalP"/>
    </source>
</evidence>
<feature type="region of interest" description="Disordered" evidence="1">
    <location>
        <begin position="88"/>
        <end position="124"/>
    </location>
</feature>
<name>A0A1N7A2V2_9RHOB</name>
<reference evidence="4 5" key="1">
    <citation type="submission" date="2017-01" db="EMBL/GenBank/DDBJ databases">
        <authorList>
            <person name="Varghese N."/>
            <person name="Submissions S."/>
        </authorList>
    </citation>
    <scope>NUCLEOTIDE SEQUENCE [LARGE SCALE GENOMIC DNA]</scope>
    <source>
        <strain evidence="4 5">ATCC 700171</strain>
    </source>
</reference>
<keyword evidence="2" id="KW-0732">Signal</keyword>
<accession>A0A1N7A2V2</accession>
<dbReference type="OrthoDB" id="7365433at2"/>
<organism evidence="4 5">
    <name type="scientific">Paracoccus thiocyanatus</name>
    <dbReference type="NCBI Taxonomy" id="34006"/>
    <lineage>
        <taxon>Bacteria</taxon>
        <taxon>Pseudomonadati</taxon>
        <taxon>Pseudomonadota</taxon>
        <taxon>Alphaproteobacteria</taxon>
        <taxon>Rhodobacterales</taxon>
        <taxon>Paracoccaceae</taxon>
        <taxon>Paracoccus</taxon>
    </lineage>
</organism>
<dbReference type="RefSeq" id="WP_149766860.1">
    <property type="nucleotide sequence ID" value="NZ_FTMK01000041.1"/>
</dbReference>
<evidence type="ECO:0000313" key="5">
    <source>
        <dbReference type="Proteomes" id="UP000323956"/>
    </source>
</evidence>
<feature type="chain" id="PRO_5013156517" description="PepSY domain-containing protein" evidence="2">
    <location>
        <begin position="22"/>
        <end position="124"/>
    </location>
</feature>
<proteinExistence type="predicted"/>
<dbReference type="InterPro" id="IPR025711">
    <property type="entry name" value="PepSY"/>
</dbReference>
<feature type="compositionally biased region" description="Low complexity" evidence="1">
    <location>
        <begin position="96"/>
        <end position="111"/>
    </location>
</feature>
<feature type="signal peptide" evidence="2">
    <location>
        <begin position="1"/>
        <end position="21"/>
    </location>
</feature>
<gene>
    <name evidence="4" type="ORF">SAMN05421641_14111</name>
</gene>
<dbReference type="Proteomes" id="UP000323956">
    <property type="component" value="Unassembled WGS sequence"/>
</dbReference>
<evidence type="ECO:0000256" key="1">
    <source>
        <dbReference type="SAM" id="MobiDB-lite"/>
    </source>
</evidence>
<feature type="domain" description="PepSY" evidence="3">
    <location>
        <begin position="6"/>
        <end position="86"/>
    </location>
</feature>
<dbReference type="EMBL" id="FTMK01000041">
    <property type="protein sequence ID" value="SIR33381.1"/>
    <property type="molecule type" value="Genomic_DNA"/>
</dbReference>
<dbReference type="Gene3D" id="3.30.505.20">
    <property type="match status" value="1"/>
</dbReference>
<sequence>MKTTLAALALAALLPAGAVLADDDDCKAPRDTWQPREAAMQLAKANGWTVQDFEVDDGCYEIEGRDRDGREIEVKLDPATLKVVEMEYEDDDNRGARNPAPAGAVAPPANGLFEGGTPPQVKSN</sequence>
<evidence type="ECO:0000259" key="3">
    <source>
        <dbReference type="Pfam" id="PF13670"/>
    </source>
</evidence>
<evidence type="ECO:0000313" key="4">
    <source>
        <dbReference type="EMBL" id="SIR33381.1"/>
    </source>
</evidence>